<proteinExistence type="predicted"/>
<sequence>MPTPMTAWWQIWTDAARTGLQFWETLAASAVVIDRRMPMIDAGMRNPWTADHVELTGMVTEKATAFAKAGDSLAADMSAMQGLWFQAMQDAWLLGTAGRMPSAKRVAASNDRAMRLAAGMIGAGGRALTPIHAKATANAKRLGAKR</sequence>
<organism evidence="1 2">
    <name type="scientific">Sphingomonas hankookensis</name>
    <dbReference type="NCBI Taxonomy" id="563996"/>
    <lineage>
        <taxon>Bacteria</taxon>
        <taxon>Pseudomonadati</taxon>
        <taxon>Pseudomonadota</taxon>
        <taxon>Alphaproteobacteria</taxon>
        <taxon>Sphingomonadales</taxon>
        <taxon>Sphingomonadaceae</taxon>
        <taxon>Sphingomonas</taxon>
    </lineage>
</organism>
<dbReference type="EMBL" id="LQQO01000034">
    <property type="protein sequence ID" value="KZE11395.1"/>
    <property type="molecule type" value="Genomic_DNA"/>
</dbReference>
<dbReference type="RefSeq" id="WP_066691722.1">
    <property type="nucleotide sequence ID" value="NZ_CP117025.1"/>
</dbReference>
<accession>A0ABR5Y9B6</accession>
<evidence type="ECO:0000313" key="2">
    <source>
        <dbReference type="Proteomes" id="UP000076609"/>
    </source>
</evidence>
<dbReference type="Proteomes" id="UP000076609">
    <property type="component" value="Unassembled WGS sequence"/>
</dbReference>
<comment type="caution">
    <text evidence="1">The sequence shown here is derived from an EMBL/GenBank/DDBJ whole genome shotgun (WGS) entry which is preliminary data.</text>
</comment>
<name>A0ABR5Y9B6_9SPHN</name>
<reference evidence="2" key="1">
    <citation type="submission" date="2016-01" db="EMBL/GenBank/DDBJ databases">
        <title>Draft genome of Chromobacterium sp. F49.</title>
        <authorList>
            <person name="Hong K.W."/>
        </authorList>
    </citation>
    <scope>NUCLEOTIDE SEQUENCE [LARGE SCALE GENOMIC DNA]</scope>
    <source>
        <strain evidence="2">CN3</strain>
    </source>
</reference>
<keyword evidence="2" id="KW-1185">Reference proteome</keyword>
<protein>
    <recommendedName>
        <fullName evidence="3">Phasin domain-containing protein</fullName>
    </recommendedName>
</protein>
<gene>
    <name evidence="1" type="ORF">AVT10_03815</name>
</gene>
<evidence type="ECO:0000313" key="1">
    <source>
        <dbReference type="EMBL" id="KZE11395.1"/>
    </source>
</evidence>
<evidence type="ECO:0008006" key="3">
    <source>
        <dbReference type="Google" id="ProtNLM"/>
    </source>
</evidence>